<evidence type="ECO:0000313" key="1">
    <source>
        <dbReference type="EMBL" id="MCC2034044.1"/>
    </source>
</evidence>
<dbReference type="AlphaFoldDB" id="A0A9X1LXQ0"/>
<name>A0A9X1LXQ0_9MICO</name>
<proteinExistence type="predicted"/>
<comment type="caution">
    <text evidence="1">The sequence shown here is derived from an EMBL/GenBank/DDBJ whole genome shotgun (WGS) entry which is preliminary data.</text>
</comment>
<protein>
    <submittedName>
        <fullName evidence="1">Uncharacterized protein</fullName>
    </submittedName>
</protein>
<evidence type="ECO:0000313" key="2">
    <source>
        <dbReference type="Proteomes" id="UP001139354"/>
    </source>
</evidence>
<gene>
    <name evidence="1" type="ORF">KEC57_17790</name>
</gene>
<sequence length="532" mass="55072">MELSDIRIDRRTVIKGGAWAVPVVASAIAVPAAQTSPAEPPTVTARPDTVNGFAALTVESTQSGRPIPAGVYIFTASSGLVPSADVFRVEPDLGVSVQPATAANAFATVTLLEGHVVSGFSAYILTTALPAGTDRSATLTVTLPTGSGATVALFEGVSVPSPSGLFGPDGSHWPARTPRPDDTFGSVVEVDASWPAIAQAIASAVSAHPAGKVKIAVRPGAFAVGRGAQSSDAGVLANVGATGRPWRVLVVPRDGWGTVTASGSLDTADSQGYAFVGIAGIALMGFDFTRQAVLLRNSTDVAIGWSTFGQLNITANATIDVSDIELVECVLPDQVNSETDRMAFRIANDFSISGVRMRGCYVAPAYKAGGSSSHCDTLQTSRSSGSGTHRDLSFEDTVFFQSSSQVLMFENTSSVTLSHVAVLGGLRGTDRYPLAAGRHVMTAENALHARTDDPVEGVVAIRSTLLGSITAWRFASVDDTTVSKSTSAPVASGAFTVDDDYADRTAPLGEDWYAANCPVPSPARLRVIWAGI</sequence>
<keyword evidence="2" id="KW-1185">Reference proteome</keyword>
<reference evidence="1" key="1">
    <citation type="submission" date="2021-04" db="EMBL/GenBank/DDBJ databases">
        <title>Microbacterium tenobrionis sp. nov. and Microbacterium allomyrinae sp. nov., isolated from larvae of Tenobrio molitor and Allomyrina dichotoma, respectively.</title>
        <authorList>
            <person name="Lee S.D."/>
        </authorList>
    </citation>
    <scope>NUCLEOTIDE SEQUENCE</scope>
    <source>
        <strain evidence="1">BWT-G7</strain>
    </source>
</reference>
<accession>A0A9X1LXQ0</accession>
<organism evidence="1 2">
    <name type="scientific">Microbacterium allomyrinae</name>
    <dbReference type="NCBI Taxonomy" id="2830666"/>
    <lineage>
        <taxon>Bacteria</taxon>
        <taxon>Bacillati</taxon>
        <taxon>Actinomycetota</taxon>
        <taxon>Actinomycetes</taxon>
        <taxon>Micrococcales</taxon>
        <taxon>Microbacteriaceae</taxon>
        <taxon>Microbacterium</taxon>
    </lineage>
</organism>
<dbReference type="EMBL" id="JAGTTN010000009">
    <property type="protein sequence ID" value="MCC2034044.1"/>
    <property type="molecule type" value="Genomic_DNA"/>
</dbReference>
<dbReference type="Proteomes" id="UP001139354">
    <property type="component" value="Unassembled WGS sequence"/>
</dbReference>
<dbReference type="RefSeq" id="WP_229386046.1">
    <property type="nucleotide sequence ID" value="NZ_JAGTTN010000009.1"/>
</dbReference>